<protein>
    <submittedName>
        <fullName evidence="2">Uncharacterized protein</fullName>
    </submittedName>
</protein>
<dbReference type="OrthoDB" id="784738at2759"/>
<proteinExistence type="predicted"/>
<accession>A0A1Q3CGJ0</accession>
<dbReference type="Proteomes" id="UP000187406">
    <property type="component" value="Unassembled WGS sequence"/>
</dbReference>
<evidence type="ECO:0000256" key="1">
    <source>
        <dbReference type="SAM" id="Phobius"/>
    </source>
</evidence>
<dbReference type="EMBL" id="BDDD01001929">
    <property type="protein sequence ID" value="GAV79193.1"/>
    <property type="molecule type" value="Genomic_DNA"/>
</dbReference>
<dbReference type="PANTHER" id="PTHR35708">
    <property type="entry name" value="GB|AAD25831.1"/>
    <property type="match status" value="1"/>
</dbReference>
<gene>
    <name evidence="2" type="ORF">CFOL_v3_22658</name>
</gene>
<evidence type="ECO:0000313" key="2">
    <source>
        <dbReference type="EMBL" id="GAV79193.1"/>
    </source>
</evidence>
<organism evidence="2 3">
    <name type="scientific">Cephalotus follicularis</name>
    <name type="common">Albany pitcher plant</name>
    <dbReference type="NCBI Taxonomy" id="3775"/>
    <lineage>
        <taxon>Eukaryota</taxon>
        <taxon>Viridiplantae</taxon>
        <taxon>Streptophyta</taxon>
        <taxon>Embryophyta</taxon>
        <taxon>Tracheophyta</taxon>
        <taxon>Spermatophyta</taxon>
        <taxon>Magnoliopsida</taxon>
        <taxon>eudicotyledons</taxon>
        <taxon>Gunneridae</taxon>
        <taxon>Pentapetalae</taxon>
        <taxon>rosids</taxon>
        <taxon>fabids</taxon>
        <taxon>Oxalidales</taxon>
        <taxon>Cephalotaceae</taxon>
        <taxon>Cephalotus</taxon>
    </lineage>
</organism>
<dbReference type="InParanoid" id="A0A1Q3CGJ0"/>
<evidence type="ECO:0000313" key="3">
    <source>
        <dbReference type="Proteomes" id="UP000187406"/>
    </source>
</evidence>
<dbReference type="PANTHER" id="PTHR35708:SF3">
    <property type="entry name" value="GB|AAD25831.1"/>
    <property type="match status" value="1"/>
</dbReference>
<keyword evidence="1" id="KW-0812">Transmembrane</keyword>
<feature type="transmembrane region" description="Helical" evidence="1">
    <location>
        <begin position="12"/>
        <end position="44"/>
    </location>
</feature>
<dbReference type="AlphaFoldDB" id="A0A1Q3CGJ0"/>
<name>A0A1Q3CGJ0_CEPFO</name>
<sequence length="227" mass="25369">MASPLCFFKNPISQIAVLAPLLIFATSLGFGFLAILLASAVLVLSTFLHRFSKQNQGLIVKKSITQEVLISFDQDHSPYIEDVVSKNHSQNQREAIITQEKDAQEEGLDSFSESECLDHLTTSEESEVDLLFHDNLDRTPDISDGSISDEESLIEIALPCGHYLGHKEEPINIQQKVSDFTSQPIFKKQALVELLAEINDMNIEEDNLIEIDISMGSIKCTRFEIEA</sequence>
<comment type="caution">
    <text evidence="2">The sequence shown here is derived from an EMBL/GenBank/DDBJ whole genome shotgun (WGS) entry which is preliminary data.</text>
</comment>
<keyword evidence="1" id="KW-1133">Transmembrane helix</keyword>
<keyword evidence="1" id="KW-0472">Membrane</keyword>
<keyword evidence="3" id="KW-1185">Reference proteome</keyword>
<reference evidence="3" key="1">
    <citation type="submission" date="2016-04" db="EMBL/GenBank/DDBJ databases">
        <title>Cephalotus genome sequencing.</title>
        <authorList>
            <person name="Fukushima K."/>
            <person name="Hasebe M."/>
            <person name="Fang X."/>
        </authorList>
    </citation>
    <scope>NUCLEOTIDE SEQUENCE [LARGE SCALE GENOMIC DNA]</scope>
    <source>
        <strain evidence="3">cv. St1</strain>
    </source>
</reference>